<dbReference type="Proteomes" id="UP000314982">
    <property type="component" value="Unassembled WGS sequence"/>
</dbReference>
<dbReference type="PANTHER" id="PTHR12199:SF3">
    <property type="entry name" value="INTERPHOTORECEPTOR MATRIX PROTEOGLYCAN 1"/>
    <property type="match status" value="1"/>
</dbReference>
<evidence type="ECO:0000313" key="5">
    <source>
        <dbReference type="Proteomes" id="UP000314982"/>
    </source>
</evidence>
<reference evidence="5" key="1">
    <citation type="submission" date="2018-06" db="EMBL/GenBank/DDBJ databases">
        <title>Genome assembly of Danube salmon.</title>
        <authorList>
            <person name="Macqueen D.J."/>
            <person name="Gundappa M.K."/>
        </authorList>
    </citation>
    <scope>NUCLEOTIDE SEQUENCE [LARGE SCALE GENOMIC DNA]</scope>
</reference>
<feature type="compositionally biased region" description="Acidic residues" evidence="1">
    <location>
        <begin position="569"/>
        <end position="582"/>
    </location>
</feature>
<keyword evidence="5" id="KW-1185">Reference proteome</keyword>
<evidence type="ECO:0000313" key="4">
    <source>
        <dbReference type="Ensembl" id="ENSHHUP00000069581.1"/>
    </source>
</evidence>
<dbReference type="PANTHER" id="PTHR12199">
    <property type="entry name" value="INTERPHOTORECEPTOR MATRIX PROTEOGLYCAN"/>
    <property type="match status" value="1"/>
</dbReference>
<dbReference type="PROSITE" id="PS50024">
    <property type="entry name" value="SEA"/>
    <property type="match status" value="1"/>
</dbReference>
<dbReference type="AlphaFoldDB" id="A0A4W5PXG9"/>
<sequence>MHLRTGLLLTLFLFTVAATRIKDLLVQDLSGIRDVKYRHFLDSVRPIKHTAHVKTRQDQDRHRMKRSTFLTTGVKICPQENIKAVISSHRAYYKLRVCQEAIWEAFRIFLDRVPNSEEYKHWTYACQHDSLCLDEVARNFSSTQEHIDMVATRVAEQEKIQQQRGEVSIAGGTEIEKCSKTPSEPFIIPTEAKEITDIPNIVPEEAVIEEQIVEFSVTIADLGYSELVLSDPAAPQYHDITQDLHDTMVHVFDKLPGFKNLRVLGFRLVEFRSDDVSVRYAVVFETNGEDHEEESVSTVEPGTRTGTVVYTNGHRLKDMVSKALSVETSLPVEIHTLSFEPDPTVSLREELEATTLVTLPEEGVGHTEVFFPTVAVVEDYLEAFTDTPEEYTIVHFSDLVIVLPAEATTASAPDTPSANISEGPPSVEAVEETVVDARDETVDEEATDETLGIEEPPVDVTEEMIEVEETVDATEETINIKPAEDATEETLDIEETVDATEEDYLWVWPPVTTLAAITEQPATEETLDVAETVDATEVYLWVWPPVTRTSVMTQPTTKLITPFPPEKDAVDEETLPTVEPEEDQGNIPLITRVTTFMGAFFDFNFNLFD</sequence>
<keyword evidence="2" id="KW-0732">Signal</keyword>
<name>A0A4W5PXG9_9TELE</name>
<dbReference type="InterPro" id="IPR000082">
    <property type="entry name" value="SEA_dom"/>
</dbReference>
<dbReference type="InterPro" id="IPR039861">
    <property type="entry name" value="IMPG"/>
</dbReference>
<dbReference type="GeneTree" id="ENSGT00530000063503"/>
<dbReference type="Ensembl" id="ENSHHUT00000071905.1">
    <property type="protein sequence ID" value="ENSHHUP00000069581.1"/>
    <property type="gene ID" value="ENSHHUG00000040993.1"/>
</dbReference>
<dbReference type="GO" id="GO:0007601">
    <property type="term" value="P:visual perception"/>
    <property type="evidence" value="ECO:0007669"/>
    <property type="project" value="InterPro"/>
</dbReference>
<feature type="chain" id="PRO_5021266933" description="SEA domain-containing protein" evidence="2">
    <location>
        <begin position="19"/>
        <end position="609"/>
    </location>
</feature>
<feature type="region of interest" description="Disordered" evidence="1">
    <location>
        <begin position="563"/>
        <end position="582"/>
    </location>
</feature>
<accession>A0A4W5PXG9</accession>
<protein>
    <recommendedName>
        <fullName evidence="3">SEA domain-containing protein</fullName>
    </recommendedName>
</protein>
<feature type="domain" description="SEA" evidence="3">
    <location>
        <begin position="209"/>
        <end position="331"/>
    </location>
</feature>
<reference evidence="4" key="2">
    <citation type="submission" date="2025-08" db="UniProtKB">
        <authorList>
            <consortium name="Ensembl"/>
        </authorList>
    </citation>
    <scope>IDENTIFICATION</scope>
</reference>
<evidence type="ECO:0000256" key="2">
    <source>
        <dbReference type="SAM" id="SignalP"/>
    </source>
</evidence>
<proteinExistence type="predicted"/>
<reference evidence="4" key="3">
    <citation type="submission" date="2025-09" db="UniProtKB">
        <authorList>
            <consortium name="Ensembl"/>
        </authorList>
    </citation>
    <scope>IDENTIFICATION</scope>
</reference>
<organism evidence="4 5">
    <name type="scientific">Hucho hucho</name>
    <name type="common">huchen</name>
    <dbReference type="NCBI Taxonomy" id="62062"/>
    <lineage>
        <taxon>Eukaryota</taxon>
        <taxon>Metazoa</taxon>
        <taxon>Chordata</taxon>
        <taxon>Craniata</taxon>
        <taxon>Vertebrata</taxon>
        <taxon>Euteleostomi</taxon>
        <taxon>Actinopterygii</taxon>
        <taxon>Neopterygii</taxon>
        <taxon>Teleostei</taxon>
        <taxon>Protacanthopterygii</taxon>
        <taxon>Salmoniformes</taxon>
        <taxon>Salmonidae</taxon>
        <taxon>Salmoninae</taxon>
        <taxon>Hucho</taxon>
    </lineage>
</organism>
<evidence type="ECO:0000256" key="1">
    <source>
        <dbReference type="SAM" id="MobiDB-lite"/>
    </source>
</evidence>
<evidence type="ECO:0000259" key="3">
    <source>
        <dbReference type="PROSITE" id="PS50024"/>
    </source>
</evidence>
<feature type="signal peptide" evidence="2">
    <location>
        <begin position="1"/>
        <end position="18"/>
    </location>
</feature>